<name>A0AAU9JQV3_9CILI</name>
<dbReference type="AlphaFoldDB" id="A0AAU9JQV3"/>
<protein>
    <recommendedName>
        <fullName evidence="2">USP domain-containing protein</fullName>
    </recommendedName>
</protein>
<dbReference type="PROSITE" id="PS50235">
    <property type="entry name" value="USP_3"/>
    <property type="match status" value="1"/>
</dbReference>
<reference evidence="3" key="1">
    <citation type="submission" date="2021-09" db="EMBL/GenBank/DDBJ databases">
        <authorList>
            <consortium name="AG Swart"/>
            <person name="Singh M."/>
            <person name="Singh A."/>
            <person name="Seah K."/>
            <person name="Emmerich C."/>
        </authorList>
    </citation>
    <scope>NUCLEOTIDE SEQUENCE</scope>
    <source>
        <strain evidence="3">ATCC30299</strain>
    </source>
</reference>
<proteinExistence type="predicted"/>
<dbReference type="SUPFAM" id="SSF54001">
    <property type="entry name" value="Cysteine proteinases"/>
    <property type="match status" value="1"/>
</dbReference>
<evidence type="ECO:0000313" key="4">
    <source>
        <dbReference type="Proteomes" id="UP001162131"/>
    </source>
</evidence>
<dbReference type="Gene3D" id="3.90.70.10">
    <property type="entry name" value="Cysteine proteinases"/>
    <property type="match status" value="1"/>
</dbReference>
<feature type="compositionally biased region" description="Basic and acidic residues" evidence="1">
    <location>
        <begin position="321"/>
        <end position="351"/>
    </location>
</feature>
<dbReference type="Proteomes" id="UP001162131">
    <property type="component" value="Unassembled WGS sequence"/>
</dbReference>
<accession>A0AAU9JQV3</accession>
<evidence type="ECO:0000256" key="1">
    <source>
        <dbReference type="SAM" id="MobiDB-lite"/>
    </source>
</evidence>
<gene>
    <name evidence="3" type="ORF">BSTOLATCC_MIC45819</name>
</gene>
<comment type="caution">
    <text evidence="3">The sequence shown here is derived from an EMBL/GenBank/DDBJ whole genome shotgun (WGS) entry which is preliminary data.</text>
</comment>
<feature type="region of interest" description="Disordered" evidence="1">
    <location>
        <begin position="321"/>
        <end position="357"/>
    </location>
</feature>
<dbReference type="EMBL" id="CAJZBQ010000045">
    <property type="protein sequence ID" value="CAG9328367.1"/>
    <property type="molecule type" value="Genomic_DNA"/>
</dbReference>
<evidence type="ECO:0000313" key="3">
    <source>
        <dbReference type="EMBL" id="CAG9328367.1"/>
    </source>
</evidence>
<evidence type="ECO:0000259" key="2">
    <source>
        <dbReference type="PROSITE" id="PS50235"/>
    </source>
</evidence>
<sequence length="399" mass="46510">MAESLIFAESDWNIKAALSLINTLMSYRNNEILVEKLKESEIWAITEVFNSMNSERLAEFCKNTKISLETKICEAIGCIGIQTSDSSWYKRSFIMDAQTKIDEFEDHVNEQNIVIAEIKSYFRPKQCLQTKWGYYLLISIFWDFSKEARFYRNGKWIYLISKDSEPKLTENKEFKLAYLKVSEEDLNAIKADLENEVEIHLENSRQEKMISTIKEDKTYFEDPQKNIKKWTIKKISSDYSPAKANDMEIVAESLRKEMQANKELIQKNKVLQEEKQKINEELIKEKEKLGKAEDKCKGMAAILEEKELKEKDEIIQKMKNVQEESKKEQEKPPKLPEEPPKLFEEPPKPSEEPLELSEGSFGPFTIFNQRKLGLPNLINTCYFNAVLQALASNDRFVGC</sequence>
<organism evidence="3 4">
    <name type="scientific">Blepharisma stoltei</name>
    <dbReference type="NCBI Taxonomy" id="1481888"/>
    <lineage>
        <taxon>Eukaryota</taxon>
        <taxon>Sar</taxon>
        <taxon>Alveolata</taxon>
        <taxon>Ciliophora</taxon>
        <taxon>Postciliodesmatophora</taxon>
        <taxon>Heterotrichea</taxon>
        <taxon>Heterotrichida</taxon>
        <taxon>Blepharismidae</taxon>
        <taxon>Blepharisma</taxon>
    </lineage>
</organism>
<keyword evidence="4" id="KW-1185">Reference proteome</keyword>
<dbReference type="InterPro" id="IPR038765">
    <property type="entry name" value="Papain-like_cys_pep_sf"/>
</dbReference>
<feature type="domain" description="USP" evidence="2">
    <location>
        <begin position="372"/>
        <end position="399"/>
    </location>
</feature>
<dbReference type="InterPro" id="IPR028889">
    <property type="entry name" value="USP"/>
</dbReference>